<feature type="transmembrane region" description="Helical" evidence="7">
    <location>
        <begin position="95"/>
        <end position="122"/>
    </location>
</feature>
<proteinExistence type="inferred from homology"/>
<comment type="similarity">
    <text evidence="2">Belongs to the polysaccharide synthase family.</text>
</comment>
<evidence type="ECO:0000256" key="3">
    <source>
        <dbReference type="ARBA" id="ARBA00022475"/>
    </source>
</evidence>
<dbReference type="Proteomes" id="UP000186609">
    <property type="component" value="Chromosome"/>
</dbReference>
<evidence type="ECO:0000256" key="2">
    <source>
        <dbReference type="ARBA" id="ARBA00007430"/>
    </source>
</evidence>
<feature type="transmembrane region" description="Helical" evidence="7">
    <location>
        <begin position="128"/>
        <end position="151"/>
    </location>
</feature>
<dbReference type="OrthoDB" id="8538786at2"/>
<dbReference type="EMBL" id="CP019236">
    <property type="protein sequence ID" value="APW37494.1"/>
    <property type="molecule type" value="Genomic_DNA"/>
</dbReference>
<comment type="subcellular location">
    <subcellularLocation>
        <location evidence="1">Cell membrane</location>
        <topology evidence="1">Multi-pass membrane protein</topology>
    </subcellularLocation>
</comment>
<keyword evidence="5 7" id="KW-1133">Transmembrane helix</keyword>
<dbReference type="GO" id="GO:0005886">
    <property type="term" value="C:plasma membrane"/>
    <property type="evidence" value="ECO:0007669"/>
    <property type="project" value="UniProtKB-SubCell"/>
</dbReference>
<feature type="transmembrane region" description="Helical" evidence="7">
    <location>
        <begin position="427"/>
        <end position="445"/>
    </location>
</feature>
<evidence type="ECO:0000256" key="7">
    <source>
        <dbReference type="SAM" id="Phobius"/>
    </source>
</evidence>
<sequence>MTEVRDREIFPRSVVPGGMQSASVKGSFATMLSQGLKMALQFGTQLVLARILFPADFGLLAMIAPIIAVVMIINDLGFGQVVVQRASIYQLQMSNLFWVNLAMGTTLGALIIAAAPLAAYLYGEPRVLGLTSVMALMIPLGTLGILPNAFLTRKMRFVSIAKIDVGAALMGSAATVAASLLGMSYWSLVFGQLVSTLTAVSTAWLLSGWKPSWPTRSISVRAEFAFGRNVTGTNLANVLSKSADNLLIGYVEGPVQLGFYDRSYRLLVQPLSQLLLPINRVAVPLLSSLSQDAAAFRKTYLFMVQLLVVATVPGLLVCVADGATVIRFLMSSRWEPATPIFAWFCVGGMTSALFSSASWIFISRNRTGAMLKYWVTASGINLTACIIGIYWGAVGVAAVASLSFIFIQTPLVLSGALKEGPVNFRDIFGVIATPTLAAAITFAAVRFGLFAKAPSDLVTLLLEVGLSYGLLVLLLACTGHGRAFLLQTRKALRKAIHPSER</sequence>
<dbReference type="KEGG" id="rhy:RD110_10075"/>
<protein>
    <recommendedName>
        <fullName evidence="10">Lipopolysaccharide biosynthesis protein</fullName>
    </recommendedName>
</protein>
<feature type="transmembrane region" description="Helical" evidence="7">
    <location>
        <begin position="340"/>
        <end position="361"/>
    </location>
</feature>
<organism evidence="8 9">
    <name type="scientific">Rhodoferax koreensis</name>
    <dbReference type="NCBI Taxonomy" id="1842727"/>
    <lineage>
        <taxon>Bacteria</taxon>
        <taxon>Pseudomonadati</taxon>
        <taxon>Pseudomonadota</taxon>
        <taxon>Betaproteobacteria</taxon>
        <taxon>Burkholderiales</taxon>
        <taxon>Comamonadaceae</taxon>
        <taxon>Rhodoferax</taxon>
    </lineage>
</organism>
<accession>A0A1P8JUR9</accession>
<gene>
    <name evidence="8" type="ORF">RD110_10075</name>
</gene>
<evidence type="ECO:0000256" key="5">
    <source>
        <dbReference type="ARBA" id="ARBA00022989"/>
    </source>
</evidence>
<dbReference type="STRING" id="1842727.RD110_10075"/>
<feature type="transmembrane region" description="Helical" evidence="7">
    <location>
        <begin position="373"/>
        <end position="391"/>
    </location>
</feature>
<dbReference type="PANTHER" id="PTHR30250:SF10">
    <property type="entry name" value="LIPOPOLYSACCHARIDE BIOSYNTHESIS PROTEIN WZXC"/>
    <property type="match status" value="1"/>
</dbReference>
<feature type="transmembrane region" description="Helical" evidence="7">
    <location>
        <begin position="397"/>
        <end position="415"/>
    </location>
</feature>
<evidence type="ECO:0000256" key="1">
    <source>
        <dbReference type="ARBA" id="ARBA00004651"/>
    </source>
</evidence>
<feature type="transmembrane region" description="Helical" evidence="7">
    <location>
        <begin position="306"/>
        <end position="328"/>
    </location>
</feature>
<dbReference type="PANTHER" id="PTHR30250">
    <property type="entry name" value="PST FAMILY PREDICTED COLANIC ACID TRANSPORTER"/>
    <property type="match status" value="1"/>
</dbReference>
<keyword evidence="4 7" id="KW-0812">Transmembrane</keyword>
<evidence type="ECO:0000313" key="9">
    <source>
        <dbReference type="Proteomes" id="UP000186609"/>
    </source>
</evidence>
<feature type="transmembrane region" description="Helical" evidence="7">
    <location>
        <begin position="465"/>
        <end position="485"/>
    </location>
</feature>
<evidence type="ECO:0000256" key="6">
    <source>
        <dbReference type="ARBA" id="ARBA00023136"/>
    </source>
</evidence>
<feature type="transmembrane region" description="Helical" evidence="7">
    <location>
        <begin position="59"/>
        <end position="83"/>
    </location>
</feature>
<keyword evidence="9" id="KW-1185">Reference proteome</keyword>
<keyword evidence="6 7" id="KW-0472">Membrane</keyword>
<evidence type="ECO:0000256" key="4">
    <source>
        <dbReference type="ARBA" id="ARBA00022692"/>
    </source>
</evidence>
<evidence type="ECO:0008006" key="10">
    <source>
        <dbReference type="Google" id="ProtNLM"/>
    </source>
</evidence>
<dbReference type="AlphaFoldDB" id="A0A1P8JUR9"/>
<dbReference type="Pfam" id="PF13440">
    <property type="entry name" value="Polysacc_synt_3"/>
    <property type="match status" value="1"/>
</dbReference>
<feature type="transmembrane region" description="Helical" evidence="7">
    <location>
        <begin position="163"/>
        <end position="183"/>
    </location>
</feature>
<name>A0A1P8JUR9_9BURK</name>
<evidence type="ECO:0000313" key="8">
    <source>
        <dbReference type="EMBL" id="APW37494.1"/>
    </source>
</evidence>
<feature type="transmembrane region" description="Helical" evidence="7">
    <location>
        <begin position="189"/>
        <end position="209"/>
    </location>
</feature>
<dbReference type="CDD" id="cd13127">
    <property type="entry name" value="MATE_tuaB_like"/>
    <property type="match status" value="1"/>
</dbReference>
<dbReference type="InterPro" id="IPR050833">
    <property type="entry name" value="Poly_Biosynth_Transport"/>
</dbReference>
<reference evidence="8 9" key="1">
    <citation type="submission" date="2017-01" db="EMBL/GenBank/DDBJ databases">
        <authorList>
            <person name="Mah S.A."/>
            <person name="Swanson W.J."/>
            <person name="Moy G.W."/>
            <person name="Vacquier V.D."/>
        </authorList>
    </citation>
    <scope>NUCLEOTIDE SEQUENCE [LARGE SCALE GENOMIC DNA]</scope>
    <source>
        <strain evidence="8 9">DCY110</strain>
    </source>
</reference>
<keyword evidence="3" id="KW-1003">Cell membrane</keyword>
<dbReference type="RefSeq" id="WP_076199069.1">
    <property type="nucleotide sequence ID" value="NZ_CP019236.1"/>
</dbReference>